<feature type="domain" description="4Fe-4S ferredoxin-type" evidence="11">
    <location>
        <begin position="108"/>
        <end position="138"/>
    </location>
</feature>
<dbReference type="GO" id="GO:0051539">
    <property type="term" value="F:4 iron, 4 sulfur cluster binding"/>
    <property type="evidence" value="ECO:0007669"/>
    <property type="project" value="UniProtKB-KW"/>
</dbReference>
<dbReference type="PANTHER" id="PTHR43498">
    <property type="entry name" value="FERREDOXIN:COB-COM HETERODISULFIDE REDUCTASE SUBUNIT A"/>
    <property type="match status" value="1"/>
</dbReference>
<evidence type="ECO:0000256" key="3">
    <source>
        <dbReference type="ARBA" id="ARBA00022485"/>
    </source>
</evidence>
<dbReference type="InterPro" id="IPR017900">
    <property type="entry name" value="4Fe4S_Fe_S_CS"/>
</dbReference>
<dbReference type="GO" id="GO:0046872">
    <property type="term" value="F:metal ion binding"/>
    <property type="evidence" value="ECO:0007669"/>
    <property type="project" value="UniProtKB-KW"/>
</dbReference>
<dbReference type="GO" id="GO:0000160">
    <property type="term" value="P:phosphorelay signal transduction system"/>
    <property type="evidence" value="ECO:0007669"/>
    <property type="project" value="InterPro"/>
</dbReference>
<keyword evidence="5" id="KW-0285">Flavoprotein</keyword>
<reference evidence="13 15" key="2">
    <citation type="submission" date="2019-03" db="EMBL/GenBank/DDBJ databases">
        <title>Genomic Encyclopedia of Type Strains, Phase IV (KMG-IV): sequencing the most valuable type-strain genomes for metagenomic binning, comparative biology and taxonomic classification.</title>
        <authorList>
            <person name="Goeker M."/>
        </authorList>
    </citation>
    <scope>NUCLEOTIDE SEQUENCE [LARGE SCALE GENOMIC DNA]</scope>
    <source>
        <strain evidence="13 15">DSM 101483</strain>
    </source>
</reference>
<dbReference type="PROSITE" id="PS50110">
    <property type="entry name" value="RESPONSE_REGULATORY"/>
    <property type="match status" value="1"/>
</dbReference>
<dbReference type="Gene3D" id="3.30.70.20">
    <property type="match status" value="2"/>
</dbReference>
<evidence type="ECO:0000313" key="14">
    <source>
        <dbReference type="Proteomes" id="UP000055611"/>
    </source>
</evidence>
<sequence length="1147" mass="125028">MRKQYGALVVGAGIGGIRAALDLAVTGHKVALIDRRPSHGGILSQLDHQFPSDHCGMCRMLPLMARDSSSQYCLRKGLFHDNIDILLSTEVEDLEGEPGKFLVSLKRKSTLIDPTKCISCGECSEVCPVRVPSEFNAGLTERAAVYLPVPHAIPNHYVLDLDNCQRCWKCHEACPTGAIDFKFEERKDFHILVADRDPDLRAMMEEELREQNFPLHFAETGRDAVDRLASEEPVGLLLVGMGLNDMDAERVLIRSRELRPDLPVVVLADHGAEEAARALVLQGAREYLVKPLKGKRFVPWLDKLYVRILSDGVEKLEVGAVVLAGGFDCYVPSMDPEGGADIWCYNNPDVLTAVEFERLLSGTGPTGGRLRRPSDGQPVRSIAWLQCVGSRDVKKNADFCSGVCCMFSIKEALLAKKATGGDVATSIFYMDMRTSGKEYDRYRVAAEKEHGVRFVRNRPHTVWPTEDGGLALGYLTDAGEMVSETFDMVVLAAGARPPKGTDKFALTLGVDLNQWGFVDAQPYLHERTSRIGVFAAGAMGEPRDISESVIQAGAAAMSASRIIKAYDVLAGIEAEPEPEYPDVSRDPARTLVTVCTSCPTLEQAVDLDGLADRMGRVHSVCKVMRVGSACTAQGWRDIEEAAREYKPNRILIGACMPYAYIPRLKELGRTIGLNPALMDVVDIYTPTVGGPDGNGMDDGGTGRKVYASLSTAVARLQGADPSGPAVTVDVIRSALVVGGGLAGMTAAMSIADQGYGVCLVESEENLGGTAMRLHTQLDGSDPRKYMEELIAQVEKHPNIKVFKDSRVVLSRGSAGHFRSAIASPMGVFPLEHGVTILATGGHEAKVYESGLCVHKTVMTHLTLEERLATGQLDARELTSVVMIQCWRNRNEDRAYCSRVCCPEMLKNVLNLKARNPDLPIYVFYRDIMATGFLETYYTQARKAGAIFIRYDDRSAPQVTFEEGLPVVRGYDPILGSQVELRPDILSLSSGIEPNDVEDLLEVFEVAVNKDGFFQEADFKWRPVDFLKQGIYMCGIAHSPRRMAGAVASAKAAAQRALRILNAEKIPRETVVATVRHSLCSLCQACVSACPYGARVLDMNEEKIVVDEILCQGCGACAAVCPNSATVLKGFHDGPMMSVIDAALEQPA</sequence>
<comment type="caution">
    <text evidence="9">Lacks conserved residue(s) required for the propagation of feature annotation.</text>
</comment>
<dbReference type="Proteomes" id="UP000055611">
    <property type="component" value="Chromosome"/>
</dbReference>
<dbReference type="SUPFAM" id="SSF54862">
    <property type="entry name" value="4Fe-4S ferredoxins"/>
    <property type="match status" value="2"/>
</dbReference>
<dbReference type="InterPro" id="IPR039650">
    <property type="entry name" value="HdrA-like"/>
</dbReference>
<dbReference type="InterPro" id="IPR011006">
    <property type="entry name" value="CheY-like_superfamily"/>
</dbReference>
<evidence type="ECO:0000256" key="2">
    <source>
        <dbReference type="ARBA" id="ARBA00006561"/>
    </source>
</evidence>
<evidence type="ECO:0000313" key="12">
    <source>
        <dbReference type="EMBL" id="AMK10931.1"/>
    </source>
</evidence>
<keyword evidence="7" id="KW-0408">Iron</keyword>
<dbReference type="AlphaFoldDB" id="A0A126QM09"/>
<dbReference type="OrthoDB" id="9758544at2"/>
<evidence type="ECO:0000259" key="10">
    <source>
        <dbReference type="PROSITE" id="PS50110"/>
    </source>
</evidence>
<dbReference type="Pfam" id="PF13187">
    <property type="entry name" value="Fer4_9"/>
    <property type="match status" value="1"/>
</dbReference>
<dbReference type="InterPro" id="IPR017896">
    <property type="entry name" value="4Fe4S_Fe-S-bd"/>
</dbReference>
<evidence type="ECO:0000313" key="15">
    <source>
        <dbReference type="Proteomes" id="UP000295506"/>
    </source>
</evidence>
<dbReference type="EMBL" id="CP014206">
    <property type="protein sequence ID" value="AMK10931.1"/>
    <property type="molecule type" value="Genomic_DNA"/>
</dbReference>
<keyword evidence="14" id="KW-1185">Reference proteome</keyword>
<dbReference type="GO" id="GO:0016301">
    <property type="term" value="F:kinase activity"/>
    <property type="evidence" value="ECO:0007669"/>
    <property type="project" value="UniProtKB-KW"/>
</dbReference>
<evidence type="ECO:0000313" key="13">
    <source>
        <dbReference type="EMBL" id="TDT91925.1"/>
    </source>
</evidence>
<dbReference type="EMBL" id="SOBK01000001">
    <property type="protein sequence ID" value="TDT91925.1"/>
    <property type="molecule type" value="Genomic_DNA"/>
</dbReference>
<keyword evidence="12" id="KW-0418">Kinase</keyword>
<keyword evidence="3" id="KW-0004">4Fe-4S</keyword>
<dbReference type="InterPro" id="IPR001789">
    <property type="entry name" value="Sig_transdc_resp-reg_receiver"/>
</dbReference>
<accession>A0A126QM09</accession>
<keyword evidence="6" id="KW-0560">Oxidoreductase</keyword>
<dbReference type="PROSITE" id="PS51379">
    <property type="entry name" value="4FE4S_FER_2"/>
    <property type="match status" value="4"/>
</dbReference>
<feature type="domain" description="4Fe-4S ferredoxin-type" evidence="11">
    <location>
        <begin position="1101"/>
        <end position="1130"/>
    </location>
</feature>
<keyword evidence="4" id="KW-0479">Metal-binding</keyword>
<evidence type="ECO:0000256" key="4">
    <source>
        <dbReference type="ARBA" id="ARBA00022723"/>
    </source>
</evidence>
<dbReference type="Pfam" id="PF12831">
    <property type="entry name" value="FAD_oxidored"/>
    <property type="match status" value="1"/>
</dbReference>
<dbReference type="InterPro" id="IPR036188">
    <property type="entry name" value="FAD/NAD-bd_sf"/>
</dbReference>
<dbReference type="RefSeq" id="WP_066802033.1">
    <property type="nucleotide sequence ID" value="NZ_CP014206.1"/>
</dbReference>
<reference evidence="12 14" key="1">
    <citation type="journal article" date="2016" name="Front. Microbiol.">
        <title>Genome Sequence of the Piezophilic, Mesophilic Sulfate-Reducing Bacterium Desulfovibrio indicus J2T.</title>
        <authorList>
            <person name="Cao J."/>
            <person name="Maignien L."/>
            <person name="Shao Z."/>
            <person name="Alain K."/>
            <person name="Jebbar M."/>
        </authorList>
    </citation>
    <scope>NUCLEOTIDE SEQUENCE [LARGE SCALE GENOMIC DNA]</scope>
    <source>
        <strain evidence="12 14">J2</strain>
    </source>
</reference>
<keyword evidence="5" id="KW-0274">FAD</keyword>
<dbReference type="Pfam" id="PF00072">
    <property type="entry name" value="Response_reg"/>
    <property type="match status" value="1"/>
</dbReference>
<feature type="domain" description="Response regulatory" evidence="10">
    <location>
        <begin position="190"/>
        <end position="305"/>
    </location>
</feature>
<feature type="domain" description="4Fe-4S ferredoxin-type" evidence="11">
    <location>
        <begin position="155"/>
        <end position="184"/>
    </location>
</feature>
<feature type="domain" description="4Fe-4S ferredoxin-type" evidence="11">
    <location>
        <begin position="1070"/>
        <end position="1099"/>
    </location>
</feature>
<organism evidence="13 15">
    <name type="scientific">Pseudodesulfovibrio indicus</name>
    <dbReference type="NCBI Taxonomy" id="1716143"/>
    <lineage>
        <taxon>Bacteria</taxon>
        <taxon>Pseudomonadati</taxon>
        <taxon>Thermodesulfobacteriota</taxon>
        <taxon>Desulfovibrionia</taxon>
        <taxon>Desulfovibrionales</taxon>
        <taxon>Desulfovibrionaceae</taxon>
    </lineage>
</organism>
<dbReference type="PANTHER" id="PTHR43498:SF1">
    <property type="entry name" value="COB--COM HETERODISULFIDE REDUCTASE IRON-SULFUR SUBUNIT A"/>
    <property type="match status" value="1"/>
</dbReference>
<keyword evidence="12" id="KW-0808">Transferase</keyword>
<evidence type="ECO:0000256" key="8">
    <source>
        <dbReference type="ARBA" id="ARBA00023014"/>
    </source>
</evidence>
<evidence type="ECO:0000256" key="6">
    <source>
        <dbReference type="ARBA" id="ARBA00023002"/>
    </source>
</evidence>
<keyword evidence="8" id="KW-0411">Iron-sulfur</keyword>
<comment type="similarity">
    <text evidence="2">Belongs to the HdrA family.</text>
</comment>
<dbReference type="SUPFAM" id="SSF51971">
    <property type="entry name" value="Nucleotide-binding domain"/>
    <property type="match status" value="2"/>
</dbReference>
<gene>
    <name evidence="12" type="ORF">AWY79_07310</name>
    <name evidence="13" type="ORF">EDC59_101328</name>
</gene>
<dbReference type="PROSITE" id="PS00198">
    <property type="entry name" value="4FE4S_FER_1"/>
    <property type="match status" value="4"/>
</dbReference>
<dbReference type="Pfam" id="PF12838">
    <property type="entry name" value="Fer4_7"/>
    <property type="match status" value="1"/>
</dbReference>
<dbReference type="Gene3D" id="3.50.50.60">
    <property type="entry name" value="FAD/NAD(P)-binding domain"/>
    <property type="match status" value="3"/>
</dbReference>
<evidence type="ECO:0000256" key="1">
    <source>
        <dbReference type="ARBA" id="ARBA00001974"/>
    </source>
</evidence>
<evidence type="ECO:0000256" key="9">
    <source>
        <dbReference type="PROSITE-ProRule" id="PRU00169"/>
    </source>
</evidence>
<evidence type="ECO:0000256" key="7">
    <source>
        <dbReference type="ARBA" id="ARBA00023004"/>
    </source>
</evidence>
<dbReference type="KEGG" id="dej:AWY79_07310"/>
<dbReference type="CDD" id="cd00156">
    <property type="entry name" value="REC"/>
    <property type="match status" value="1"/>
</dbReference>
<dbReference type="Gene3D" id="3.40.50.2300">
    <property type="match status" value="1"/>
</dbReference>
<evidence type="ECO:0000259" key="11">
    <source>
        <dbReference type="PROSITE" id="PS51379"/>
    </source>
</evidence>
<dbReference type="SUPFAM" id="SSF52172">
    <property type="entry name" value="CheY-like"/>
    <property type="match status" value="1"/>
</dbReference>
<proteinExistence type="inferred from homology"/>
<dbReference type="Proteomes" id="UP000295506">
    <property type="component" value="Unassembled WGS sequence"/>
</dbReference>
<evidence type="ECO:0000256" key="5">
    <source>
        <dbReference type="ARBA" id="ARBA00022827"/>
    </source>
</evidence>
<dbReference type="GO" id="GO:0016491">
    <property type="term" value="F:oxidoreductase activity"/>
    <property type="evidence" value="ECO:0007669"/>
    <property type="project" value="UniProtKB-KW"/>
</dbReference>
<dbReference type="SMART" id="SM00448">
    <property type="entry name" value="REC"/>
    <property type="match status" value="1"/>
</dbReference>
<protein>
    <submittedName>
        <fullName evidence="13">Heterodisulfide reductase subunit A</fullName>
    </submittedName>
    <submittedName>
        <fullName evidence="12">Histidine kinase</fullName>
    </submittedName>
</protein>
<name>A0A126QM09_9BACT</name>
<comment type="cofactor">
    <cofactor evidence="1">
        <name>FAD</name>
        <dbReference type="ChEBI" id="CHEBI:57692"/>
    </cofactor>
</comment>